<organism evidence="2 3">
    <name type="scientific">Paenibacillus artemisiicola</name>
    <dbReference type="NCBI Taxonomy" id="1172618"/>
    <lineage>
        <taxon>Bacteria</taxon>
        <taxon>Bacillati</taxon>
        <taxon>Bacillota</taxon>
        <taxon>Bacilli</taxon>
        <taxon>Bacillales</taxon>
        <taxon>Paenibacillaceae</taxon>
        <taxon>Paenibacillus</taxon>
    </lineage>
</organism>
<sequence>MKVMTLSIKKPARFRTIIGMAIVCLITLPRLIDFIQSQSNISRIVPWIVLFVVSATVLIGTFFRAMQQPTAMQLCDGAIRINGREILAKDIQRIMKAGYFRPVIGIKPYGTWLVPLHLCFRFADGEDRGMATILKWAEENRVNVASRPFASWW</sequence>
<dbReference type="EMBL" id="JAGGDJ010000048">
    <property type="protein sequence ID" value="MBO7748139.1"/>
    <property type="molecule type" value="Genomic_DNA"/>
</dbReference>
<accession>A0ABS3WIJ3</accession>
<keyword evidence="1" id="KW-1133">Transmembrane helix</keyword>
<keyword evidence="1" id="KW-0472">Membrane</keyword>
<protein>
    <recommendedName>
        <fullName evidence="4">PH (Pleckstrin Homology) domain-containing protein</fullName>
    </recommendedName>
</protein>
<evidence type="ECO:0000313" key="2">
    <source>
        <dbReference type="EMBL" id="MBO7748139.1"/>
    </source>
</evidence>
<name>A0ABS3WIJ3_9BACL</name>
<proteinExistence type="predicted"/>
<feature type="transmembrane region" description="Helical" evidence="1">
    <location>
        <begin position="12"/>
        <end position="32"/>
    </location>
</feature>
<evidence type="ECO:0008006" key="4">
    <source>
        <dbReference type="Google" id="ProtNLM"/>
    </source>
</evidence>
<evidence type="ECO:0000256" key="1">
    <source>
        <dbReference type="SAM" id="Phobius"/>
    </source>
</evidence>
<dbReference type="RefSeq" id="WP_208850731.1">
    <property type="nucleotide sequence ID" value="NZ_JAGGDJ010000048.1"/>
</dbReference>
<dbReference type="Proteomes" id="UP000670947">
    <property type="component" value="Unassembled WGS sequence"/>
</dbReference>
<feature type="transmembrane region" description="Helical" evidence="1">
    <location>
        <begin position="44"/>
        <end position="63"/>
    </location>
</feature>
<keyword evidence="1" id="KW-0812">Transmembrane</keyword>
<keyword evidence="3" id="KW-1185">Reference proteome</keyword>
<evidence type="ECO:0000313" key="3">
    <source>
        <dbReference type="Proteomes" id="UP000670947"/>
    </source>
</evidence>
<reference evidence="2 3" key="1">
    <citation type="submission" date="2021-03" db="EMBL/GenBank/DDBJ databases">
        <title>Paenibacillus artemisicola MWE-103 whole genome sequence.</title>
        <authorList>
            <person name="Ham Y.J."/>
        </authorList>
    </citation>
    <scope>NUCLEOTIDE SEQUENCE [LARGE SCALE GENOMIC DNA]</scope>
    <source>
        <strain evidence="2 3">MWE-103</strain>
    </source>
</reference>
<comment type="caution">
    <text evidence="2">The sequence shown here is derived from an EMBL/GenBank/DDBJ whole genome shotgun (WGS) entry which is preliminary data.</text>
</comment>
<gene>
    <name evidence="2" type="ORF">I8J29_28500</name>
</gene>